<gene>
    <name evidence="1" type="ORF">O3W52_04940</name>
</gene>
<dbReference type="EMBL" id="JAPVOI010000004">
    <property type="protein sequence ID" value="MCZ4089424.1"/>
    <property type="molecule type" value="Genomic_DNA"/>
</dbReference>
<comment type="caution">
    <text evidence="1">The sequence shown here is derived from an EMBL/GenBank/DDBJ whole genome shotgun (WGS) entry which is preliminary data.</text>
</comment>
<proteinExistence type="predicted"/>
<evidence type="ECO:0000313" key="2">
    <source>
        <dbReference type="Proteomes" id="UP001079430"/>
    </source>
</evidence>
<accession>A0ABT4KC46</accession>
<dbReference type="Proteomes" id="UP001079430">
    <property type="component" value="Unassembled WGS sequence"/>
</dbReference>
<dbReference type="RefSeq" id="WP_269276064.1">
    <property type="nucleotide sequence ID" value="NZ_JAPVOI010000004.1"/>
</dbReference>
<name>A0ABT4KC46_9HYPH</name>
<protein>
    <submittedName>
        <fullName evidence="1">Uncharacterized protein</fullName>
    </submittedName>
</protein>
<organism evidence="1 2">
    <name type="scientific">Sinorhizobium psoraleae</name>
    <dbReference type="NCBI Taxonomy" id="520838"/>
    <lineage>
        <taxon>Bacteria</taxon>
        <taxon>Pseudomonadati</taxon>
        <taxon>Pseudomonadota</taxon>
        <taxon>Alphaproteobacteria</taxon>
        <taxon>Hyphomicrobiales</taxon>
        <taxon>Rhizobiaceae</taxon>
        <taxon>Sinorhizobium/Ensifer group</taxon>
        <taxon>Sinorhizobium</taxon>
    </lineage>
</organism>
<evidence type="ECO:0000313" key="1">
    <source>
        <dbReference type="EMBL" id="MCZ4089424.1"/>
    </source>
</evidence>
<sequence length="86" mass="9509">MQRFSVGAALPKRRQGAIRGSNAADFLLSGLNPNQTRVNAIESSNTRSGFIDRVPKGACARVAAKREIVVPWSHFDLEVEYFFQVS</sequence>
<keyword evidence="2" id="KW-1185">Reference proteome</keyword>
<reference evidence="1" key="1">
    <citation type="submission" date="2022-10" db="EMBL/GenBank/DDBJ databases">
        <title>Whole genome sequencing of three plant growth promoting bacteria isolated from Vachellia tortilis subsp. raddiana in Morocco.</title>
        <authorList>
            <person name="Hnini M."/>
            <person name="Zouagui R."/>
            <person name="Zouagui H."/>
            <person name="Chemao Elfihri M.-W."/>
            <person name="Ibrahimi A."/>
            <person name="Sbabou L."/>
            <person name="Aurag J."/>
        </authorList>
    </citation>
    <scope>NUCLEOTIDE SEQUENCE</scope>
    <source>
        <strain evidence="1">LMR678</strain>
    </source>
</reference>